<dbReference type="InterPro" id="IPR013783">
    <property type="entry name" value="Ig-like_fold"/>
</dbReference>
<evidence type="ECO:0000313" key="12">
    <source>
        <dbReference type="EMBL" id="SFF88173.1"/>
    </source>
</evidence>
<evidence type="ECO:0000259" key="11">
    <source>
        <dbReference type="Pfam" id="PF17802"/>
    </source>
</evidence>
<feature type="compositionally biased region" description="Low complexity" evidence="7">
    <location>
        <begin position="47"/>
        <end position="59"/>
    </location>
</feature>
<protein>
    <submittedName>
        <fullName evidence="12">LPXTG-motif cell wall anchor domain-containing protein/fimbrial isopeptide formation D2 domain-containing protein</fullName>
    </submittedName>
</protein>
<keyword evidence="8" id="KW-0812">Transmembrane</keyword>
<feature type="domain" description="SpaA-like prealbumin fold" evidence="11">
    <location>
        <begin position="166"/>
        <end position="251"/>
    </location>
</feature>
<organism evidence="12 13">
    <name type="scientific">Halobacillus alkaliphilus</name>
    <dbReference type="NCBI Taxonomy" id="396056"/>
    <lineage>
        <taxon>Bacteria</taxon>
        <taxon>Bacillati</taxon>
        <taxon>Bacillota</taxon>
        <taxon>Bacilli</taxon>
        <taxon>Bacillales</taxon>
        <taxon>Bacillaceae</taxon>
        <taxon>Halobacillus</taxon>
    </lineage>
</organism>
<keyword evidence="5 9" id="KW-0732">Signal</keyword>
<keyword evidence="8" id="KW-0472">Membrane</keyword>
<keyword evidence="4" id="KW-0964">Secreted</keyword>
<dbReference type="Proteomes" id="UP000198897">
    <property type="component" value="Unassembled WGS sequence"/>
</dbReference>
<feature type="region of interest" description="Disordered" evidence="7">
    <location>
        <begin position="47"/>
        <end position="69"/>
    </location>
</feature>
<reference evidence="13" key="1">
    <citation type="submission" date="2016-10" db="EMBL/GenBank/DDBJ databases">
        <authorList>
            <person name="Varghese N."/>
            <person name="Submissions S."/>
        </authorList>
    </citation>
    <scope>NUCLEOTIDE SEQUENCE [LARGE SCALE GENOMIC DNA]</scope>
    <source>
        <strain evidence="13">FP5</strain>
    </source>
</reference>
<dbReference type="PANTHER" id="PTHR36108:SF13">
    <property type="entry name" value="COLOSSIN-B-RELATED"/>
    <property type="match status" value="1"/>
</dbReference>
<evidence type="ECO:0000259" key="10">
    <source>
        <dbReference type="Pfam" id="PF00746"/>
    </source>
</evidence>
<dbReference type="InterPro" id="IPR019931">
    <property type="entry name" value="LPXTG_anchor"/>
</dbReference>
<dbReference type="AlphaFoldDB" id="A0A1I2M9N1"/>
<feature type="domain" description="Gram-positive cocci surface proteins LPxTG" evidence="10">
    <location>
        <begin position="541"/>
        <end position="575"/>
    </location>
</feature>
<accession>A0A1I2M9N1</accession>
<keyword evidence="6" id="KW-0572">Peptidoglycan-anchor</keyword>
<evidence type="ECO:0000256" key="5">
    <source>
        <dbReference type="ARBA" id="ARBA00022729"/>
    </source>
</evidence>
<feature type="domain" description="SpaA-like prealbumin fold" evidence="11">
    <location>
        <begin position="62"/>
        <end position="145"/>
    </location>
</feature>
<evidence type="ECO:0000256" key="7">
    <source>
        <dbReference type="SAM" id="MobiDB-lite"/>
    </source>
</evidence>
<dbReference type="EMBL" id="FOOG01000012">
    <property type="protein sequence ID" value="SFF88173.1"/>
    <property type="molecule type" value="Genomic_DNA"/>
</dbReference>
<gene>
    <name evidence="12" type="ORF">SAMN05216353_11218</name>
</gene>
<dbReference type="InterPro" id="IPR048052">
    <property type="entry name" value="FM1-like"/>
</dbReference>
<dbReference type="SUPFAM" id="SSF49478">
    <property type="entry name" value="Cna protein B-type domain"/>
    <property type="match status" value="2"/>
</dbReference>
<keyword evidence="13" id="KW-1185">Reference proteome</keyword>
<dbReference type="OrthoDB" id="2056845at2"/>
<proteinExistence type="inferred from homology"/>
<dbReference type="Pfam" id="PF00746">
    <property type="entry name" value="Gram_pos_anchor"/>
    <property type="match status" value="1"/>
</dbReference>
<evidence type="ECO:0000256" key="9">
    <source>
        <dbReference type="SAM" id="SignalP"/>
    </source>
</evidence>
<evidence type="ECO:0000256" key="2">
    <source>
        <dbReference type="ARBA" id="ARBA00007257"/>
    </source>
</evidence>
<feature type="signal peptide" evidence="9">
    <location>
        <begin position="1"/>
        <end position="27"/>
    </location>
</feature>
<dbReference type="Gene3D" id="2.60.40.10">
    <property type="entry name" value="Immunoglobulins"/>
    <property type="match status" value="3"/>
</dbReference>
<name>A0A1I2M9N1_9BACI</name>
<dbReference type="NCBIfam" id="NF033902">
    <property type="entry name" value="iso_D2_wall_anc"/>
    <property type="match status" value="1"/>
</dbReference>
<evidence type="ECO:0000256" key="8">
    <source>
        <dbReference type="SAM" id="Phobius"/>
    </source>
</evidence>
<comment type="subcellular location">
    <subcellularLocation>
        <location evidence="1">Secreted</location>
        <location evidence="1">Cell wall</location>
        <topology evidence="1">Peptidoglycan-anchor</topology>
    </subcellularLocation>
</comment>
<dbReference type="PANTHER" id="PTHR36108">
    <property type="entry name" value="COLOSSIN-B-RELATED"/>
    <property type="match status" value="1"/>
</dbReference>
<comment type="similarity">
    <text evidence="2">Belongs to the serine-aspartate repeat-containing protein (SDr) family.</text>
</comment>
<feature type="region of interest" description="Disordered" evidence="7">
    <location>
        <begin position="378"/>
        <end position="411"/>
    </location>
</feature>
<evidence type="ECO:0000256" key="4">
    <source>
        <dbReference type="ARBA" id="ARBA00022525"/>
    </source>
</evidence>
<dbReference type="Gene3D" id="2.60.40.740">
    <property type="match status" value="1"/>
</dbReference>
<keyword evidence="8" id="KW-1133">Transmembrane helix</keyword>
<sequence length="578" mass="62014">MNKKINSILLMALVLIGSVITPQSVSALTVSGSPDNPSLTINKYEQEQGSENGEGNGSEINDVEGDPLPGVTFEINQTHTFDSETNTWTEITDGTGADYTRVTDENGQVVLNNLPLGRYTFQEIDGPEDVVLNTEVFSVDVPLTQNDGNTLNYDVNVYPKNEIIRGAVELTKTGEDGQALSGAVFELFKASETGEDVSSGTYTTSAAGLIQIDGLAYGDYYFVETEAPEGHAIDNTPVEFSIVEPGTISADGETTGVVVDTERVNYEMPEIDKKIVDPETGDLIDNLNINRDKAYSYQIDSNLPGDIGEYAEYEISDSLDDRLSLVGGSVEVLIDGNPAGDAVSVTEGETIITTVNDFSALAGAETLTVTFDATINSDAELNPEETGIPNTATLDFDNDRGENPEDPPTTPPVIVTPADGGVTVIKVDEDDNSILLEGAVFDLNDAEGNPIAVPENSVVRVNGEVVTSLQGLTTDEQGRFEVTGLNLGDYQLEEVEAPTYVNENGETNSYRLLTSPIDITITEASADDYNVTVENSKSGWELPQTGGMGTTWFTIIGFLMMVAAGVYMMRKRKVDSEL</sequence>
<feature type="chain" id="PRO_5011583594" evidence="9">
    <location>
        <begin position="28"/>
        <end position="578"/>
    </location>
</feature>
<keyword evidence="3" id="KW-0134">Cell wall</keyword>
<dbReference type="Pfam" id="PF17802">
    <property type="entry name" value="SpaA"/>
    <property type="match status" value="3"/>
</dbReference>
<evidence type="ECO:0000313" key="13">
    <source>
        <dbReference type="Proteomes" id="UP000198897"/>
    </source>
</evidence>
<evidence type="ECO:0000256" key="1">
    <source>
        <dbReference type="ARBA" id="ARBA00004168"/>
    </source>
</evidence>
<dbReference type="InterPro" id="IPR041033">
    <property type="entry name" value="SpaA_PFL_dom_1"/>
</dbReference>
<dbReference type="RefSeq" id="WP_089751685.1">
    <property type="nucleotide sequence ID" value="NZ_FOOG01000012.1"/>
</dbReference>
<dbReference type="NCBIfam" id="TIGR01167">
    <property type="entry name" value="LPXTG_anchor"/>
    <property type="match status" value="1"/>
</dbReference>
<feature type="domain" description="SpaA-like prealbumin fold" evidence="11">
    <location>
        <begin position="421"/>
        <end position="535"/>
    </location>
</feature>
<dbReference type="InterPro" id="IPR026466">
    <property type="entry name" value="Fim_isopep_form_D2_dom"/>
</dbReference>
<feature type="transmembrane region" description="Helical" evidence="8">
    <location>
        <begin position="551"/>
        <end position="569"/>
    </location>
</feature>
<evidence type="ECO:0000256" key="6">
    <source>
        <dbReference type="ARBA" id="ARBA00023088"/>
    </source>
</evidence>
<evidence type="ECO:0000256" key="3">
    <source>
        <dbReference type="ARBA" id="ARBA00022512"/>
    </source>
</evidence>
<dbReference type="NCBIfam" id="TIGR04226">
    <property type="entry name" value="RrgB_K2N_iso_D2"/>
    <property type="match status" value="1"/>
</dbReference>